<evidence type="ECO:0000259" key="1">
    <source>
        <dbReference type="Pfam" id="PF06722"/>
    </source>
</evidence>
<feature type="domain" description="Erythromycin biosynthesis protein CIII-like C-terminal" evidence="1">
    <location>
        <begin position="213"/>
        <end position="335"/>
    </location>
</feature>
<accession>A0ABV7MHZ3</accession>
<keyword evidence="3" id="KW-1185">Reference proteome</keyword>
<dbReference type="InterPro" id="IPR010610">
    <property type="entry name" value="EryCIII-like_C"/>
</dbReference>
<proteinExistence type="predicted"/>
<dbReference type="Gene3D" id="3.40.50.2000">
    <property type="entry name" value="Glycogen Phosphorylase B"/>
    <property type="match status" value="2"/>
</dbReference>
<dbReference type="EMBL" id="JBHRVD010000001">
    <property type="protein sequence ID" value="MFC3321350.1"/>
    <property type="molecule type" value="Genomic_DNA"/>
</dbReference>
<dbReference type="InterPro" id="IPR050426">
    <property type="entry name" value="Glycosyltransferase_28"/>
</dbReference>
<dbReference type="RefSeq" id="WP_378977644.1">
    <property type="nucleotide sequence ID" value="NZ_JBHRVD010000001.1"/>
</dbReference>
<gene>
    <name evidence="2" type="ORF">ACFOJ9_06095</name>
</gene>
<evidence type="ECO:0000313" key="3">
    <source>
        <dbReference type="Proteomes" id="UP001595648"/>
    </source>
</evidence>
<protein>
    <submittedName>
        <fullName evidence="2">Glycosyltransferase</fullName>
    </submittedName>
</protein>
<comment type="caution">
    <text evidence="2">The sequence shown here is derived from an EMBL/GenBank/DDBJ whole genome shotgun (WGS) entry which is preliminary data.</text>
</comment>
<sequence>MARNTTIARNVLAQPNFHFLQAPIYQAKPQTLPPTNSYADILLASGYDGADELDGLLRSWITTLSLYKPDLLIADHAPTALLAARALGIRAMLVGTGFEIPPAFDPFPSLIHWRQANPDHLLQSQNRALAAVNQVLSRRGIAALPSLSSLFATTPRLISSIKELDPYGVRPDVRYIGAIDSPQSGKREKWVSKSDSKVFAYLHDGLEQLLPLIDGLRRADVEAICVFPGVPKGELPPSGANVKIYNDMLDLENLLPETSLCISNGGNGLAGKCLAQGIPMLLMPIYLEQFITADRIVKLGAGMVVSGPQTTEQYSSIIRAALKAPGIKSSAMKIMQATANPDSAGELYLATVEALLASRG</sequence>
<evidence type="ECO:0000313" key="2">
    <source>
        <dbReference type="EMBL" id="MFC3321350.1"/>
    </source>
</evidence>
<dbReference type="PANTHER" id="PTHR48050">
    <property type="entry name" value="STEROL 3-BETA-GLUCOSYLTRANSFERASE"/>
    <property type="match status" value="1"/>
</dbReference>
<reference evidence="3" key="1">
    <citation type="journal article" date="2019" name="Int. J. Syst. Evol. Microbiol.">
        <title>The Global Catalogue of Microorganisms (GCM) 10K type strain sequencing project: providing services to taxonomists for standard genome sequencing and annotation.</title>
        <authorList>
            <consortium name="The Broad Institute Genomics Platform"/>
            <consortium name="The Broad Institute Genome Sequencing Center for Infectious Disease"/>
            <person name="Wu L."/>
            <person name="Ma J."/>
        </authorList>
    </citation>
    <scope>NUCLEOTIDE SEQUENCE [LARGE SCALE GENOMIC DNA]</scope>
    <source>
        <strain evidence="3">ICMP 19515</strain>
    </source>
</reference>
<dbReference type="Pfam" id="PF06722">
    <property type="entry name" value="EryCIII-like_C"/>
    <property type="match status" value="1"/>
</dbReference>
<dbReference type="PANTHER" id="PTHR48050:SF13">
    <property type="entry name" value="STEROL 3-BETA-GLUCOSYLTRANSFERASE UGT80A2"/>
    <property type="match status" value="1"/>
</dbReference>
<name>A0ABV7MHZ3_9HYPH</name>
<organism evidence="2 3">
    <name type="scientific">Mesorhizobium cantuariense</name>
    <dbReference type="NCBI Taxonomy" id="1300275"/>
    <lineage>
        <taxon>Bacteria</taxon>
        <taxon>Pseudomonadati</taxon>
        <taxon>Pseudomonadota</taxon>
        <taxon>Alphaproteobacteria</taxon>
        <taxon>Hyphomicrobiales</taxon>
        <taxon>Phyllobacteriaceae</taxon>
        <taxon>Mesorhizobium</taxon>
    </lineage>
</organism>
<dbReference type="SUPFAM" id="SSF53756">
    <property type="entry name" value="UDP-Glycosyltransferase/glycogen phosphorylase"/>
    <property type="match status" value="1"/>
</dbReference>
<dbReference type="Proteomes" id="UP001595648">
    <property type="component" value="Unassembled WGS sequence"/>
</dbReference>